<feature type="transmembrane region" description="Helical" evidence="2">
    <location>
        <begin position="544"/>
        <end position="562"/>
    </location>
</feature>
<dbReference type="EMBL" id="RRZB01000002">
    <property type="protein sequence ID" value="MBE0462088.1"/>
    <property type="molecule type" value="Genomic_DNA"/>
</dbReference>
<evidence type="ECO:0008006" key="5">
    <source>
        <dbReference type="Google" id="ProtNLM"/>
    </source>
</evidence>
<proteinExistence type="predicted"/>
<keyword evidence="2" id="KW-0472">Membrane</keyword>
<keyword evidence="4" id="KW-1185">Reference proteome</keyword>
<feature type="compositionally biased region" description="Basic and acidic residues" evidence="1">
    <location>
        <begin position="96"/>
        <end position="106"/>
    </location>
</feature>
<name>A0ABR9FTW9_9GAMM</name>
<protein>
    <recommendedName>
        <fullName evidence="5">PH domain-containing protein</fullName>
    </recommendedName>
</protein>
<evidence type="ECO:0000256" key="1">
    <source>
        <dbReference type="SAM" id="MobiDB-lite"/>
    </source>
</evidence>
<organism evidence="3 4">
    <name type="scientific">Halomonas colorata</name>
    <dbReference type="NCBI Taxonomy" id="2742615"/>
    <lineage>
        <taxon>Bacteria</taxon>
        <taxon>Pseudomonadati</taxon>
        <taxon>Pseudomonadota</taxon>
        <taxon>Gammaproteobacteria</taxon>
        <taxon>Oceanospirillales</taxon>
        <taxon>Halomonadaceae</taxon>
        <taxon>Halomonas</taxon>
    </lineage>
</organism>
<comment type="caution">
    <text evidence="3">The sequence shown here is derived from an EMBL/GenBank/DDBJ whole genome shotgun (WGS) entry which is preliminary data.</text>
</comment>
<dbReference type="RefSeq" id="WP_192536607.1">
    <property type="nucleotide sequence ID" value="NZ_RRZB01000002.1"/>
</dbReference>
<reference evidence="3 4" key="1">
    <citation type="submission" date="2020-07" db="EMBL/GenBank/DDBJ databases">
        <title>Halophilic bacteria isolated from french cheeses.</title>
        <authorList>
            <person name="Kothe C.I."/>
            <person name="Farah-Kraiem B."/>
            <person name="Renault P."/>
            <person name="Dridi B."/>
        </authorList>
    </citation>
    <scope>NUCLEOTIDE SEQUENCE [LARGE SCALE GENOMIC DNA]</scope>
    <source>
        <strain evidence="3 4">FME20</strain>
    </source>
</reference>
<keyword evidence="2" id="KW-1133">Transmembrane helix</keyword>
<evidence type="ECO:0000313" key="3">
    <source>
        <dbReference type="EMBL" id="MBE0462088.1"/>
    </source>
</evidence>
<accession>A0ABR9FTW9</accession>
<evidence type="ECO:0000256" key="2">
    <source>
        <dbReference type="SAM" id="Phobius"/>
    </source>
</evidence>
<feature type="region of interest" description="Disordered" evidence="1">
    <location>
        <begin position="77"/>
        <end position="108"/>
    </location>
</feature>
<sequence>MTISTTPLSVNEFRQELSVSNQRKMLTWAGCELRVAFWRTVSGKERPAVIKINAQRYYVASTSADNMQTWFARIQREKNLQESPGDETSGDSSGEGYEKSSKKSSEESFEESSELVIKSLSLAELARNAHIHQLGIHLSDEQAAMYFSGSIMTLWGETAILEDKKGQEIIYRAAEVFTFESPDEPDPIPYGAVQYWHDGELEYNPDRDLSKQQSLHVFDDQWDWNSPLFPTLPDKVQALSSLSSNAQAFFERMRVPPLQSPEPEPVQPPAPEPSYQNAFVGADNLASFHSLRGMVDQDIVPPADDITLTITKDAKHRDKRTDSTERWGIRISFTTPMGFNAVFDPDWLDASLCKANTTLPDTTGVHHASDVLRERIVNHLAWSFFQHGRGFVKTLFGTALKGLLPNCITNGYGAFQLDYADKRFPCLARFQCGELEVAVLLLGQDKGNYVCMPLKFEEIPEADLPTLVPRRSELISMESKSIILSEHHHRLIIPMSLIDFPDHWYRGIRVSNQHIKSQFIFGMRFNTMIAEMENEQTTTARFPLKWIIAGCAAVVLGVILGVSL</sequence>
<gene>
    <name evidence="3" type="ORF">EI547_01265</name>
</gene>
<evidence type="ECO:0000313" key="4">
    <source>
        <dbReference type="Proteomes" id="UP001645038"/>
    </source>
</evidence>
<dbReference type="Proteomes" id="UP001645038">
    <property type="component" value="Unassembled WGS sequence"/>
</dbReference>
<keyword evidence="2" id="KW-0812">Transmembrane</keyword>